<evidence type="ECO:0000256" key="1">
    <source>
        <dbReference type="ARBA" id="ARBA00022737"/>
    </source>
</evidence>
<reference evidence="4" key="1">
    <citation type="journal article" date="2020" name="mSystems">
        <title>Genome- and Community-Level Interaction Insights into Carbon Utilization and Element Cycling Functions of Hydrothermarchaeota in Hydrothermal Sediment.</title>
        <authorList>
            <person name="Zhou Z."/>
            <person name="Liu Y."/>
            <person name="Xu W."/>
            <person name="Pan J."/>
            <person name="Luo Z.H."/>
            <person name="Li M."/>
        </authorList>
    </citation>
    <scope>NUCLEOTIDE SEQUENCE [LARGE SCALE GENOMIC DNA]</scope>
    <source>
        <strain evidence="4">SpSt-503</strain>
    </source>
</reference>
<dbReference type="InterPro" id="IPR019734">
    <property type="entry name" value="TPR_rpt"/>
</dbReference>
<accession>A0A7C3I5Q7</accession>
<dbReference type="Pfam" id="PF07719">
    <property type="entry name" value="TPR_2"/>
    <property type="match status" value="1"/>
</dbReference>
<feature type="repeat" description="TPR" evidence="3">
    <location>
        <begin position="294"/>
        <end position="327"/>
    </location>
</feature>
<name>A0A7C3I5Q7_9SPIR</name>
<dbReference type="EMBL" id="DSVL01000410">
    <property type="protein sequence ID" value="HFH30458.1"/>
    <property type="molecule type" value="Genomic_DNA"/>
</dbReference>
<dbReference type="PANTHER" id="PTHR44943:SF8">
    <property type="entry name" value="TPR REPEAT-CONTAINING PROTEIN MJ0263"/>
    <property type="match status" value="1"/>
</dbReference>
<dbReference type="InterPro" id="IPR013105">
    <property type="entry name" value="TPR_2"/>
</dbReference>
<dbReference type="SUPFAM" id="SSF48452">
    <property type="entry name" value="TPR-like"/>
    <property type="match status" value="2"/>
</dbReference>
<dbReference type="Pfam" id="PF14559">
    <property type="entry name" value="TPR_19"/>
    <property type="match status" value="1"/>
</dbReference>
<dbReference type="Pfam" id="PF13432">
    <property type="entry name" value="TPR_16"/>
    <property type="match status" value="1"/>
</dbReference>
<gene>
    <name evidence="4" type="ORF">ENS59_13280</name>
</gene>
<feature type="repeat" description="TPR" evidence="3">
    <location>
        <begin position="328"/>
        <end position="361"/>
    </location>
</feature>
<keyword evidence="2 3" id="KW-0802">TPR repeat</keyword>
<feature type="repeat" description="TPR" evidence="3">
    <location>
        <begin position="174"/>
        <end position="207"/>
    </location>
</feature>
<dbReference type="PROSITE" id="PS50005">
    <property type="entry name" value="TPR"/>
    <property type="match status" value="3"/>
</dbReference>
<dbReference type="InterPro" id="IPR011990">
    <property type="entry name" value="TPR-like_helical_dom_sf"/>
</dbReference>
<dbReference type="InterPro" id="IPR051685">
    <property type="entry name" value="Ycf3/AcsC/BcsC/TPR_MFPF"/>
</dbReference>
<dbReference type="AlphaFoldDB" id="A0A7C3I5Q7"/>
<keyword evidence="1" id="KW-0677">Repeat</keyword>
<evidence type="ECO:0000256" key="2">
    <source>
        <dbReference type="ARBA" id="ARBA00022803"/>
    </source>
</evidence>
<dbReference type="PANTHER" id="PTHR44943">
    <property type="entry name" value="CELLULOSE SYNTHASE OPERON PROTEIN C"/>
    <property type="match status" value="1"/>
</dbReference>
<evidence type="ECO:0000313" key="4">
    <source>
        <dbReference type="EMBL" id="HFH30458.1"/>
    </source>
</evidence>
<dbReference type="Gene3D" id="1.25.40.10">
    <property type="entry name" value="Tetratricopeptide repeat domain"/>
    <property type="match status" value="3"/>
</dbReference>
<organism evidence="4">
    <name type="scientific">Gracilinema caldarium</name>
    <dbReference type="NCBI Taxonomy" id="215591"/>
    <lineage>
        <taxon>Bacteria</taxon>
        <taxon>Pseudomonadati</taxon>
        <taxon>Spirochaetota</taxon>
        <taxon>Spirochaetia</taxon>
        <taxon>Spirochaetales</taxon>
        <taxon>Breznakiellaceae</taxon>
        <taxon>Gracilinema</taxon>
    </lineage>
</organism>
<evidence type="ECO:0000256" key="3">
    <source>
        <dbReference type="PROSITE-ProRule" id="PRU00339"/>
    </source>
</evidence>
<sequence>MKQTNNQDRIVFLSVPESIRGRIDEVSAGDFVVDPSIPIPVEIPPDQDSLDLEQLSWEMILSGMIKVIERDPQHEDADYYRRFVLAVKPDILKEFSEAAILKARNRDFGLALEILKALAALYPDSAEVSLNQALVHEEWANSMEESGREDEAAEEWGRAHELYVRLLAQKPPLPNALFNAGFFYLKQRNYEKARDCFSQYIPVADSPRKKERAQSIIKEISERSLDDQVFKEAYDFIRLGEETKGIEKIHHFITRHPEVWNGWFLLGWGLRRLERWDDAVLAFQKALELGGEGCDTRNELALCLIEQGNLSEARKELERALQMEPENIKVISNLGILAMKQGKIDEAAGFFRTVLEYDPEDPLALQMLSQLEA</sequence>
<protein>
    <submittedName>
        <fullName evidence="4">Tetratricopeptide repeat protein</fullName>
    </submittedName>
</protein>
<comment type="caution">
    <text evidence="4">The sequence shown here is derived from an EMBL/GenBank/DDBJ whole genome shotgun (WGS) entry which is preliminary data.</text>
</comment>
<dbReference type="SMART" id="SM00028">
    <property type="entry name" value="TPR"/>
    <property type="match status" value="4"/>
</dbReference>
<proteinExistence type="predicted"/>